<keyword evidence="1" id="KW-0472">Membrane</keyword>
<gene>
    <name evidence="3" type="ORF">KCG44_13700</name>
</gene>
<protein>
    <submittedName>
        <fullName evidence="3">MCE family protein</fullName>
    </submittedName>
</protein>
<name>A0ABS6SHV8_9SPHN</name>
<dbReference type="PANTHER" id="PTHR36698:SF2">
    <property type="entry name" value="MCE_MLAD DOMAIN-CONTAINING PROTEIN"/>
    <property type="match status" value="1"/>
</dbReference>
<keyword evidence="1" id="KW-1133">Transmembrane helix</keyword>
<dbReference type="PANTHER" id="PTHR36698">
    <property type="entry name" value="BLL5892 PROTEIN"/>
    <property type="match status" value="1"/>
</dbReference>
<keyword evidence="4" id="KW-1185">Reference proteome</keyword>
<evidence type="ECO:0000313" key="4">
    <source>
        <dbReference type="Proteomes" id="UP000722336"/>
    </source>
</evidence>
<comment type="caution">
    <text evidence="3">The sequence shown here is derived from an EMBL/GenBank/DDBJ whole genome shotgun (WGS) entry which is preliminary data.</text>
</comment>
<dbReference type="EMBL" id="JAGSPA010000005">
    <property type="protein sequence ID" value="MBV7257835.1"/>
    <property type="molecule type" value="Genomic_DNA"/>
</dbReference>
<sequence>METKSSHVLVGAVALMLFIALFGFILWIARVDTGGEQEYDVFFQSVSGLAQGSAVNYSGVPVGSVKQIAIMPNSPEFVRVRISVSSETPVLEGTTATLSSVGFTGVAIVSLEGAIKGAPPISEEGPFGAPVIPTAPGTLDSLLNAAPQLLERVSSLTERLALVLSDENLESISGILANAETVTGAVASREGDIAETVTEARRAVAGMSRAADQIALLAGTTNRLLDDEGRPMLAKLNETLARADTALTGIESAAATANLTMDQVNTHTLPEVNLLVRDLRVASSSIGAIAAKLDEDPAGALIGGRTLPTYIPEESR</sequence>
<proteinExistence type="predicted"/>
<dbReference type="Proteomes" id="UP000722336">
    <property type="component" value="Unassembled WGS sequence"/>
</dbReference>
<feature type="transmembrane region" description="Helical" evidence="1">
    <location>
        <begin position="7"/>
        <end position="29"/>
    </location>
</feature>
<keyword evidence="1" id="KW-0812">Transmembrane</keyword>
<evidence type="ECO:0000259" key="2">
    <source>
        <dbReference type="Pfam" id="PF02470"/>
    </source>
</evidence>
<dbReference type="Pfam" id="PF02470">
    <property type="entry name" value="MlaD"/>
    <property type="match status" value="1"/>
</dbReference>
<dbReference type="InterPro" id="IPR003399">
    <property type="entry name" value="Mce/MlaD"/>
</dbReference>
<accession>A0ABS6SHV8</accession>
<evidence type="ECO:0000256" key="1">
    <source>
        <dbReference type="SAM" id="Phobius"/>
    </source>
</evidence>
<feature type="domain" description="Mce/MlaD" evidence="2">
    <location>
        <begin position="37"/>
        <end position="112"/>
    </location>
</feature>
<dbReference type="RefSeq" id="WP_218446681.1">
    <property type="nucleotide sequence ID" value="NZ_JAGSPA010000005.1"/>
</dbReference>
<organism evidence="3 4">
    <name type="scientific">Pacificimonas pallii</name>
    <dbReference type="NCBI Taxonomy" id="2827236"/>
    <lineage>
        <taxon>Bacteria</taxon>
        <taxon>Pseudomonadati</taxon>
        <taxon>Pseudomonadota</taxon>
        <taxon>Alphaproteobacteria</taxon>
        <taxon>Sphingomonadales</taxon>
        <taxon>Sphingosinicellaceae</taxon>
        <taxon>Pacificimonas</taxon>
    </lineage>
</organism>
<reference evidence="3 4" key="1">
    <citation type="submission" date="2021-04" db="EMBL/GenBank/DDBJ databases">
        <authorList>
            <person name="Pira H."/>
            <person name="Risdian C."/>
            <person name="Wink J."/>
        </authorList>
    </citation>
    <scope>NUCLEOTIDE SEQUENCE [LARGE SCALE GENOMIC DNA]</scope>
    <source>
        <strain evidence="3 4">WHA3</strain>
    </source>
</reference>
<evidence type="ECO:0000313" key="3">
    <source>
        <dbReference type="EMBL" id="MBV7257835.1"/>
    </source>
</evidence>